<dbReference type="Gene3D" id="3.40.50.150">
    <property type="entry name" value="Vaccinia Virus protein VP39"/>
    <property type="match status" value="1"/>
</dbReference>
<dbReference type="Pfam" id="PF05050">
    <property type="entry name" value="Methyltransf_21"/>
    <property type="match status" value="1"/>
</dbReference>
<gene>
    <name evidence="2" type="ORF">EDD54_0461</name>
</gene>
<organism evidence="2 3">
    <name type="scientific">Oharaeibacter diazotrophicus</name>
    <dbReference type="NCBI Taxonomy" id="1920512"/>
    <lineage>
        <taxon>Bacteria</taxon>
        <taxon>Pseudomonadati</taxon>
        <taxon>Pseudomonadota</taxon>
        <taxon>Alphaproteobacteria</taxon>
        <taxon>Hyphomicrobiales</taxon>
        <taxon>Pleomorphomonadaceae</taxon>
        <taxon>Oharaeibacter</taxon>
    </lineage>
</organism>
<dbReference type="InterPro" id="IPR029063">
    <property type="entry name" value="SAM-dependent_MTases_sf"/>
</dbReference>
<dbReference type="PANTHER" id="PTHR34203">
    <property type="entry name" value="METHYLTRANSFERASE, FKBM FAMILY PROTEIN"/>
    <property type="match status" value="1"/>
</dbReference>
<dbReference type="InterPro" id="IPR052514">
    <property type="entry name" value="SAM-dependent_MTase"/>
</dbReference>
<sequence>MNGPTSTTESAAGDGTLRTIAHAGLPPYPFRVHRAGTDSVVSREIAERGTWEPLETEIAMRLLPLFGTFLDIGGNIGWYSALAREIMLSGSAIHAFEPDPGNFALLRQNAGHSARLGVHLVNAALSDRVGVDRLFLSGTNMGDHRLYESEGGRAAVDVQITTLDAYFAGRSPGAFFAKLDTQGSEPRIFAGARTVFRPDDAASAYVIEFWPHGMVAAAADVAAFVHRLGFLPQRPMIIDHAGGKVRATTWSDLVARVDGDLAPASRRFVDLLLVTPGSAAYMAVADLLAA</sequence>
<dbReference type="InterPro" id="IPR006342">
    <property type="entry name" value="FkbM_mtfrase"/>
</dbReference>
<keyword evidence="3" id="KW-1185">Reference proteome</keyword>
<dbReference type="OrthoDB" id="7542440at2"/>
<dbReference type="EMBL" id="SNXY01000006">
    <property type="protein sequence ID" value="TDP86582.1"/>
    <property type="molecule type" value="Genomic_DNA"/>
</dbReference>
<name>A0A4R6RJJ2_9HYPH</name>
<dbReference type="SUPFAM" id="SSF53335">
    <property type="entry name" value="S-adenosyl-L-methionine-dependent methyltransferases"/>
    <property type="match status" value="1"/>
</dbReference>
<dbReference type="RefSeq" id="WP_126536958.1">
    <property type="nucleotide sequence ID" value="NZ_BSPM01000008.1"/>
</dbReference>
<comment type="caution">
    <text evidence="2">The sequence shown here is derived from an EMBL/GenBank/DDBJ whole genome shotgun (WGS) entry which is preliminary data.</text>
</comment>
<dbReference type="NCBIfam" id="TIGR01444">
    <property type="entry name" value="fkbM_fam"/>
    <property type="match status" value="1"/>
</dbReference>
<evidence type="ECO:0000259" key="1">
    <source>
        <dbReference type="Pfam" id="PF05050"/>
    </source>
</evidence>
<dbReference type="PANTHER" id="PTHR34203:SF15">
    <property type="entry name" value="SLL1173 PROTEIN"/>
    <property type="match status" value="1"/>
</dbReference>
<proteinExistence type="predicted"/>
<dbReference type="GO" id="GO:0008168">
    <property type="term" value="F:methyltransferase activity"/>
    <property type="evidence" value="ECO:0007669"/>
    <property type="project" value="UniProtKB-KW"/>
</dbReference>
<dbReference type="Proteomes" id="UP000294547">
    <property type="component" value="Unassembled WGS sequence"/>
</dbReference>
<dbReference type="GO" id="GO:0032259">
    <property type="term" value="P:methylation"/>
    <property type="evidence" value="ECO:0007669"/>
    <property type="project" value="UniProtKB-KW"/>
</dbReference>
<keyword evidence="2" id="KW-0808">Transferase</keyword>
<keyword evidence="2" id="KW-0489">Methyltransferase</keyword>
<protein>
    <submittedName>
        <fullName evidence="2">FkbM family methyltransferase</fullName>
    </submittedName>
</protein>
<evidence type="ECO:0000313" key="2">
    <source>
        <dbReference type="EMBL" id="TDP86582.1"/>
    </source>
</evidence>
<evidence type="ECO:0000313" key="3">
    <source>
        <dbReference type="Proteomes" id="UP000294547"/>
    </source>
</evidence>
<dbReference type="AlphaFoldDB" id="A0A4R6RJJ2"/>
<accession>A0A4R6RJJ2</accession>
<reference evidence="2 3" key="1">
    <citation type="submission" date="2019-03" db="EMBL/GenBank/DDBJ databases">
        <title>Genomic Encyclopedia of Type Strains, Phase IV (KMG-IV): sequencing the most valuable type-strain genomes for metagenomic binning, comparative biology and taxonomic classification.</title>
        <authorList>
            <person name="Goeker M."/>
        </authorList>
    </citation>
    <scope>NUCLEOTIDE SEQUENCE [LARGE SCALE GENOMIC DNA]</scope>
    <source>
        <strain evidence="2 3">DSM 102969</strain>
    </source>
</reference>
<feature type="domain" description="Methyltransferase FkbM" evidence="1">
    <location>
        <begin position="71"/>
        <end position="230"/>
    </location>
</feature>